<evidence type="ECO:0000256" key="4">
    <source>
        <dbReference type="ARBA" id="ARBA00026121"/>
    </source>
</evidence>
<feature type="compositionally biased region" description="Polar residues" evidence="5">
    <location>
        <begin position="1"/>
        <end position="16"/>
    </location>
</feature>
<dbReference type="InterPro" id="IPR000873">
    <property type="entry name" value="AMP-dep_synth/lig_dom"/>
</dbReference>
<keyword evidence="2" id="KW-0276">Fatty acid metabolism</keyword>
<dbReference type="GO" id="GO:0005783">
    <property type="term" value="C:endoplasmic reticulum"/>
    <property type="evidence" value="ECO:0007669"/>
    <property type="project" value="TreeGrafter"/>
</dbReference>
<reference evidence="7" key="2">
    <citation type="submission" date="2017-05" db="UniProtKB">
        <authorList>
            <consortium name="EnsemblMetazoa"/>
        </authorList>
    </citation>
    <scope>IDENTIFICATION</scope>
</reference>
<dbReference type="Proteomes" id="UP000007879">
    <property type="component" value="Unassembled WGS sequence"/>
</dbReference>
<evidence type="ECO:0000256" key="5">
    <source>
        <dbReference type="SAM" id="MobiDB-lite"/>
    </source>
</evidence>
<evidence type="ECO:0000259" key="6">
    <source>
        <dbReference type="Pfam" id="PF00501"/>
    </source>
</evidence>
<dbReference type="eggNOG" id="KOG1256">
    <property type="taxonomic scope" value="Eukaryota"/>
</dbReference>
<evidence type="ECO:0000256" key="3">
    <source>
        <dbReference type="ARBA" id="ARBA00023098"/>
    </source>
</evidence>
<dbReference type="STRING" id="400682.A0A1X7TUX5"/>
<dbReference type="EnsemblMetazoa" id="XM_020002146.1">
    <property type="protein sequence ID" value="XP_019857705.1"/>
    <property type="gene ID" value="LOC100641439"/>
</dbReference>
<feature type="domain" description="AMP-dependent synthetase/ligase" evidence="6">
    <location>
        <begin position="154"/>
        <end position="572"/>
    </location>
</feature>
<gene>
    <name evidence="7" type="primary">100641439</name>
</gene>
<keyword evidence="1" id="KW-0436">Ligase</keyword>
<accession>A0A1X7TUX5</accession>
<evidence type="ECO:0000313" key="7">
    <source>
        <dbReference type="EnsemblMetazoa" id="Aqu2.1.18695_001"/>
    </source>
</evidence>
<dbReference type="OMA" id="HIANMAT"/>
<evidence type="ECO:0000256" key="2">
    <source>
        <dbReference type="ARBA" id="ARBA00022832"/>
    </source>
</evidence>
<dbReference type="KEGG" id="aqu:100641439"/>
<evidence type="ECO:0000256" key="1">
    <source>
        <dbReference type="ARBA" id="ARBA00022598"/>
    </source>
</evidence>
<name>A0A1X7TUX5_AMPQE</name>
<proteinExistence type="predicted"/>
<dbReference type="InterPro" id="IPR020845">
    <property type="entry name" value="AMP-binding_CS"/>
</dbReference>
<evidence type="ECO:0000313" key="8">
    <source>
        <dbReference type="Proteomes" id="UP000007879"/>
    </source>
</evidence>
<dbReference type="AlphaFoldDB" id="A0A1X7TUX5"/>
<protein>
    <recommendedName>
        <fullName evidence="4">long-chain-fatty-acid--CoA ligase</fullName>
        <ecNumber evidence="4">6.2.1.3</ecNumber>
    </recommendedName>
</protein>
<dbReference type="Pfam" id="PF23562">
    <property type="entry name" value="AMP-binding_C_3"/>
    <property type="match status" value="1"/>
</dbReference>
<dbReference type="SUPFAM" id="SSF56801">
    <property type="entry name" value="Acetyl-CoA synthetase-like"/>
    <property type="match status" value="1"/>
</dbReference>
<dbReference type="Gene3D" id="3.40.50.12780">
    <property type="entry name" value="N-terminal domain of ligase-like"/>
    <property type="match status" value="1"/>
</dbReference>
<keyword evidence="8" id="KW-1185">Reference proteome</keyword>
<dbReference type="PANTHER" id="PTHR43272">
    <property type="entry name" value="LONG-CHAIN-FATTY-ACID--COA LIGASE"/>
    <property type="match status" value="1"/>
</dbReference>
<dbReference type="Pfam" id="PF00501">
    <property type="entry name" value="AMP-binding"/>
    <property type="match status" value="1"/>
</dbReference>
<sequence length="763" mass="83485">MAVASQLSLDLHSSNGGRKEPDLNSPSFPSPVNPNGESSSAVSTPPQLRTLSVSSSGSSGPSLTSEEFKLLHSREGLSLDLGSEAGNVADIFGSLSLDTDGLIFDETNVRQKNQSDVPAVSSTFWSCDPSVGVTIQLGTEGAAAEKPITIIDMFHRTVTENGGSVALAYKRAGQWKEINYTQYYEMSLTIAKAFIKLGLEPYHGVCILGSNSPEWHIANMATIMSGGLPVGLYLTNTPEACCFIADSCKANIIVLENDAHLQKILQIRPRLTHLKAIVYYGKICSPKEEGMYEWKDLKKMAAGEERIGVERRFGLLAPEKCASLIYTSGTTGCAKGVMLSHDNITWMCSRILKETKAKRGEERVISYLPLSHVATQLLDIYFPLAIGASVWFAQPDALKGSLLQTLREVHPTIFLGVPRVWEKISESMQLVARNTTGLKAKISQWAKGVGLKGNLQKQLGGSGTPFGWSLANLIFFKKVRRGLGLDQCHFPMTGSAPISQDTLSYFMSVNIPLHELYGMSETTGPTTVTTQDDIRFQSSGRSLDGVRLRINNPDDAGNGEVLIQGRHLFMGYIGEPKATSDTLTEDGWLKSGDIGYINHEGFLYITGRAKELLVLATGENIAPVPIESALKEQLPIVSNAVIVGDQKSYISCLITLKVEFDDVTGYATDRLNPTALAICQSCGSQSKTVRDILDEPSDHRVLKMIQNGIDRVNRGAACKKHKIVKWSILDRDFSIQSGELTHTMKLKRRFITIKYSDIIESFY</sequence>
<dbReference type="PANTHER" id="PTHR43272:SF32">
    <property type="entry name" value="AMP-DEPENDENT SYNTHETASE_LIGASE DOMAIN-CONTAINING PROTEIN"/>
    <property type="match status" value="1"/>
</dbReference>
<keyword evidence="3" id="KW-0443">Lipid metabolism</keyword>
<dbReference type="InterPro" id="IPR042099">
    <property type="entry name" value="ANL_N_sf"/>
</dbReference>
<feature type="compositionally biased region" description="Low complexity" evidence="5">
    <location>
        <begin position="50"/>
        <end position="65"/>
    </location>
</feature>
<reference evidence="8" key="1">
    <citation type="journal article" date="2010" name="Nature">
        <title>The Amphimedon queenslandica genome and the evolution of animal complexity.</title>
        <authorList>
            <person name="Srivastava M."/>
            <person name="Simakov O."/>
            <person name="Chapman J."/>
            <person name="Fahey B."/>
            <person name="Gauthier M.E."/>
            <person name="Mitros T."/>
            <person name="Richards G.S."/>
            <person name="Conaco C."/>
            <person name="Dacre M."/>
            <person name="Hellsten U."/>
            <person name="Larroux C."/>
            <person name="Putnam N.H."/>
            <person name="Stanke M."/>
            <person name="Adamska M."/>
            <person name="Darling A."/>
            <person name="Degnan S.M."/>
            <person name="Oakley T.H."/>
            <person name="Plachetzki D.C."/>
            <person name="Zhai Y."/>
            <person name="Adamski M."/>
            <person name="Calcino A."/>
            <person name="Cummins S.F."/>
            <person name="Goodstein D.M."/>
            <person name="Harris C."/>
            <person name="Jackson D.J."/>
            <person name="Leys S.P."/>
            <person name="Shu S."/>
            <person name="Woodcroft B.J."/>
            <person name="Vervoort M."/>
            <person name="Kosik K.S."/>
            <person name="Manning G."/>
            <person name="Degnan B.M."/>
            <person name="Rokhsar D.S."/>
        </authorList>
    </citation>
    <scope>NUCLEOTIDE SEQUENCE [LARGE SCALE GENOMIC DNA]</scope>
</reference>
<dbReference type="EC" id="6.2.1.3" evidence="4"/>
<dbReference type="InParanoid" id="A0A1X7TUX5"/>
<organism evidence="7">
    <name type="scientific">Amphimedon queenslandica</name>
    <name type="common">Sponge</name>
    <dbReference type="NCBI Taxonomy" id="400682"/>
    <lineage>
        <taxon>Eukaryota</taxon>
        <taxon>Metazoa</taxon>
        <taxon>Porifera</taxon>
        <taxon>Demospongiae</taxon>
        <taxon>Heteroscleromorpha</taxon>
        <taxon>Haplosclerida</taxon>
        <taxon>Niphatidae</taxon>
        <taxon>Amphimedon</taxon>
    </lineage>
</organism>
<feature type="compositionally biased region" description="Polar residues" evidence="5">
    <location>
        <begin position="36"/>
        <end position="49"/>
    </location>
</feature>
<feature type="region of interest" description="Disordered" evidence="5">
    <location>
        <begin position="1"/>
        <end position="67"/>
    </location>
</feature>
<dbReference type="OrthoDB" id="3633556at2759"/>
<dbReference type="GO" id="GO:0016020">
    <property type="term" value="C:membrane"/>
    <property type="evidence" value="ECO:0007669"/>
    <property type="project" value="TreeGrafter"/>
</dbReference>
<dbReference type="PROSITE" id="PS00455">
    <property type="entry name" value="AMP_BINDING"/>
    <property type="match status" value="1"/>
</dbReference>
<dbReference type="GO" id="GO:0004467">
    <property type="term" value="F:long-chain fatty acid-CoA ligase activity"/>
    <property type="evidence" value="ECO:0007669"/>
    <property type="project" value="UniProtKB-EC"/>
</dbReference>
<dbReference type="EnsemblMetazoa" id="Aqu2.1.18695_001">
    <property type="protein sequence ID" value="Aqu2.1.18695_001"/>
    <property type="gene ID" value="Aqu2.1.18695"/>
</dbReference>